<dbReference type="Pfam" id="PF13477">
    <property type="entry name" value="Glyco_trans_4_2"/>
    <property type="match status" value="1"/>
</dbReference>
<dbReference type="CDD" id="cd03808">
    <property type="entry name" value="GT4_CapM-like"/>
    <property type="match status" value="1"/>
</dbReference>
<evidence type="ECO:0000259" key="2">
    <source>
        <dbReference type="Pfam" id="PF13477"/>
    </source>
</evidence>
<reference evidence="3 4" key="1">
    <citation type="submission" date="2024-09" db="EMBL/GenBank/DDBJ databases">
        <authorList>
            <person name="Sun Q."/>
            <person name="Mori K."/>
        </authorList>
    </citation>
    <scope>NUCLEOTIDE SEQUENCE [LARGE SCALE GENOMIC DNA]</scope>
    <source>
        <strain evidence="3 4">CECT 8300</strain>
    </source>
</reference>
<dbReference type="EMBL" id="JBHMFA010000005">
    <property type="protein sequence ID" value="MFB9104656.1"/>
    <property type="molecule type" value="Genomic_DNA"/>
</dbReference>
<evidence type="ECO:0000313" key="3">
    <source>
        <dbReference type="EMBL" id="MFB9104656.1"/>
    </source>
</evidence>
<dbReference type="Proteomes" id="UP001589590">
    <property type="component" value="Unassembled WGS sequence"/>
</dbReference>
<dbReference type="InterPro" id="IPR001296">
    <property type="entry name" value="Glyco_trans_1"/>
</dbReference>
<sequence length="385" mass="42856">MKKKIIRITTVPLSLSGLLKGQLRFMSNYYDILGVSSRGDDKHLDKLIELEGIPTVAVEMTRKITPIKDLVAVYQLYKVFKKEQPFIVHSHTPKAGTLGMLAAFLARVPHRLHTIAGLPLVEATGLKRTLLNTVESMTYACATKIYPNSYGLKDIILKEGFTTEAKLKVIAKGSSNGIDTSFFNPEDYKDGTKNASLRASLNINPDDFVFVFVGRLVTDKGINELVSAFETLHKTQKNIKLLLVGTYESELDPLRPETLNYIDNNNTVINTGWVDDVRPYLAISNALTFPSYREGFPNVVMQAGAMELPCIVTDINGCNEIVKHNETGIIVPIKDAQALLKAMTSVLEHESASKKMGQLCRIHIVNNFERQVVWNALLSEYNALN</sequence>
<keyword evidence="4" id="KW-1185">Reference proteome</keyword>
<feature type="domain" description="Glycosyl transferase family 1" evidence="1">
    <location>
        <begin position="197"/>
        <end position="358"/>
    </location>
</feature>
<dbReference type="InterPro" id="IPR050194">
    <property type="entry name" value="Glycosyltransferase_grp1"/>
</dbReference>
<gene>
    <name evidence="3" type="ORF">ACFFU1_07090</name>
</gene>
<evidence type="ECO:0000259" key="1">
    <source>
        <dbReference type="Pfam" id="PF00534"/>
    </source>
</evidence>
<organism evidence="3 4">
    <name type="scientific">Algibacter miyuki</name>
    <dbReference type="NCBI Taxonomy" id="1306933"/>
    <lineage>
        <taxon>Bacteria</taxon>
        <taxon>Pseudomonadati</taxon>
        <taxon>Bacteroidota</taxon>
        <taxon>Flavobacteriia</taxon>
        <taxon>Flavobacteriales</taxon>
        <taxon>Flavobacteriaceae</taxon>
        <taxon>Algibacter</taxon>
    </lineage>
</organism>
<dbReference type="SUPFAM" id="SSF53756">
    <property type="entry name" value="UDP-Glycosyltransferase/glycogen phosphorylase"/>
    <property type="match status" value="1"/>
</dbReference>
<dbReference type="RefSeq" id="WP_290273591.1">
    <property type="nucleotide sequence ID" value="NZ_JAUFQP010000013.1"/>
</dbReference>
<name>A0ABV5GYU3_9FLAO</name>
<feature type="domain" description="Glycosyltransferase subfamily 4-like N-terminal" evidence="2">
    <location>
        <begin position="27"/>
        <end position="146"/>
    </location>
</feature>
<proteinExistence type="predicted"/>
<dbReference type="PANTHER" id="PTHR45947">
    <property type="entry name" value="SULFOQUINOVOSYL TRANSFERASE SQD2"/>
    <property type="match status" value="1"/>
</dbReference>
<comment type="caution">
    <text evidence="3">The sequence shown here is derived from an EMBL/GenBank/DDBJ whole genome shotgun (WGS) entry which is preliminary data.</text>
</comment>
<dbReference type="InterPro" id="IPR028098">
    <property type="entry name" value="Glyco_trans_4-like_N"/>
</dbReference>
<dbReference type="Pfam" id="PF00534">
    <property type="entry name" value="Glycos_transf_1"/>
    <property type="match status" value="1"/>
</dbReference>
<dbReference type="PANTHER" id="PTHR45947:SF3">
    <property type="entry name" value="SULFOQUINOVOSYL TRANSFERASE SQD2"/>
    <property type="match status" value="1"/>
</dbReference>
<protein>
    <submittedName>
        <fullName evidence="3">Glycosyltransferase family 4 protein</fullName>
    </submittedName>
</protein>
<evidence type="ECO:0000313" key="4">
    <source>
        <dbReference type="Proteomes" id="UP001589590"/>
    </source>
</evidence>
<dbReference type="Gene3D" id="3.40.50.2000">
    <property type="entry name" value="Glycogen Phosphorylase B"/>
    <property type="match status" value="2"/>
</dbReference>
<accession>A0ABV5GYU3</accession>